<gene>
    <name evidence="9" type="ORF">FHX44_112724</name>
</gene>
<comment type="caution">
    <text evidence="9">The sequence shown here is derived from an EMBL/GenBank/DDBJ whole genome shotgun (WGS) entry which is preliminary data.</text>
</comment>
<evidence type="ECO:0000256" key="5">
    <source>
        <dbReference type="ARBA" id="ARBA00022989"/>
    </source>
</evidence>
<feature type="transmembrane region" description="Helical" evidence="7">
    <location>
        <begin position="187"/>
        <end position="213"/>
    </location>
</feature>
<keyword evidence="4 7" id="KW-0812">Transmembrane</keyword>
<evidence type="ECO:0000259" key="8">
    <source>
        <dbReference type="PROSITE" id="PS50928"/>
    </source>
</evidence>
<evidence type="ECO:0000313" key="9">
    <source>
        <dbReference type="EMBL" id="TWF76826.1"/>
    </source>
</evidence>
<dbReference type="PANTHER" id="PTHR43386">
    <property type="entry name" value="OLIGOPEPTIDE TRANSPORT SYSTEM PERMEASE PROTEIN APPC"/>
    <property type="match status" value="1"/>
</dbReference>
<dbReference type="AlphaFoldDB" id="A0A561SPQ0"/>
<feature type="transmembrane region" description="Helical" evidence="7">
    <location>
        <begin position="105"/>
        <end position="123"/>
    </location>
</feature>
<dbReference type="GO" id="GO:0005886">
    <property type="term" value="C:plasma membrane"/>
    <property type="evidence" value="ECO:0007669"/>
    <property type="project" value="UniProtKB-SubCell"/>
</dbReference>
<evidence type="ECO:0000256" key="1">
    <source>
        <dbReference type="ARBA" id="ARBA00004651"/>
    </source>
</evidence>
<feature type="transmembrane region" description="Helical" evidence="7">
    <location>
        <begin position="7"/>
        <end position="28"/>
    </location>
</feature>
<evidence type="ECO:0000256" key="7">
    <source>
        <dbReference type="RuleBase" id="RU363032"/>
    </source>
</evidence>
<evidence type="ECO:0000256" key="2">
    <source>
        <dbReference type="ARBA" id="ARBA00022448"/>
    </source>
</evidence>
<dbReference type="SUPFAM" id="SSF161098">
    <property type="entry name" value="MetI-like"/>
    <property type="match status" value="1"/>
</dbReference>
<keyword evidence="6 7" id="KW-0472">Membrane</keyword>
<proteinExistence type="inferred from homology"/>
<sequence length="263" mass="26064">MTERAEFCTGAVLLAGLAVLAIVVPWLGPDPDATDYANRLAAPSGSHLLGTDQAGRDVLARAAAGVHTSLGAALLVTVVSAAVGLVVGVTAALAWGVVDAVLSRIVDVVLAIPQLVLALAVVGVLGPGLANLVVAMALAGWAPQARYARTFAAGLMHRPYVVAAELAGVPRPLAALRHVVPATTSGVAAVATLGLGEVVLGLAGLSFLGLGVAPPTAEWGQMVAESTTVAGTAPWLVIVPGTLIVLSVACASLLGDAIGREAP</sequence>
<dbReference type="Gene3D" id="1.10.3720.10">
    <property type="entry name" value="MetI-like"/>
    <property type="match status" value="1"/>
</dbReference>
<dbReference type="InterPro" id="IPR035906">
    <property type="entry name" value="MetI-like_sf"/>
</dbReference>
<keyword evidence="10" id="KW-1185">Reference proteome</keyword>
<dbReference type="EMBL" id="VIWU01000001">
    <property type="protein sequence ID" value="TWF76826.1"/>
    <property type="molecule type" value="Genomic_DNA"/>
</dbReference>
<dbReference type="InterPro" id="IPR050366">
    <property type="entry name" value="BP-dependent_transpt_permease"/>
</dbReference>
<comment type="similarity">
    <text evidence="7">Belongs to the binding-protein-dependent transport system permease family.</text>
</comment>
<dbReference type="GO" id="GO:0055085">
    <property type="term" value="P:transmembrane transport"/>
    <property type="evidence" value="ECO:0007669"/>
    <property type="project" value="InterPro"/>
</dbReference>
<protein>
    <submittedName>
        <fullName evidence="9">Peptide/nickel transport system permease protein/nickel transport system permease protein</fullName>
    </submittedName>
</protein>
<feature type="domain" description="ABC transmembrane type-1" evidence="8">
    <location>
        <begin position="70"/>
        <end position="255"/>
    </location>
</feature>
<dbReference type="PANTHER" id="PTHR43386:SF1">
    <property type="entry name" value="D,D-DIPEPTIDE TRANSPORT SYSTEM PERMEASE PROTEIN DDPC-RELATED"/>
    <property type="match status" value="1"/>
</dbReference>
<dbReference type="RefSeq" id="WP_147256108.1">
    <property type="nucleotide sequence ID" value="NZ_VIWU01000001.1"/>
</dbReference>
<keyword evidence="2 7" id="KW-0813">Transport</keyword>
<feature type="transmembrane region" description="Helical" evidence="7">
    <location>
        <begin position="72"/>
        <end position="98"/>
    </location>
</feature>
<reference evidence="9 10" key="1">
    <citation type="submission" date="2019-06" db="EMBL/GenBank/DDBJ databases">
        <title>Sequencing the genomes of 1000 actinobacteria strains.</title>
        <authorList>
            <person name="Klenk H.-P."/>
        </authorList>
    </citation>
    <scope>NUCLEOTIDE SEQUENCE [LARGE SCALE GENOMIC DNA]</scope>
    <source>
        <strain evidence="9 10">DSM 45671</strain>
    </source>
</reference>
<dbReference type="PROSITE" id="PS50928">
    <property type="entry name" value="ABC_TM1"/>
    <property type="match status" value="1"/>
</dbReference>
<keyword evidence="3" id="KW-1003">Cell membrane</keyword>
<evidence type="ECO:0000256" key="3">
    <source>
        <dbReference type="ARBA" id="ARBA00022475"/>
    </source>
</evidence>
<name>A0A561SPQ0_9PSEU</name>
<accession>A0A561SPQ0</accession>
<keyword evidence="5 7" id="KW-1133">Transmembrane helix</keyword>
<dbReference type="InterPro" id="IPR000515">
    <property type="entry name" value="MetI-like"/>
</dbReference>
<evidence type="ECO:0000313" key="10">
    <source>
        <dbReference type="Proteomes" id="UP000321261"/>
    </source>
</evidence>
<feature type="transmembrane region" description="Helical" evidence="7">
    <location>
        <begin position="233"/>
        <end position="254"/>
    </location>
</feature>
<comment type="subcellular location">
    <subcellularLocation>
        <location evidence="1 7">Cell membrane</location>
        <topology evidence="1 7">Multi-pass membrane protein</topology>
    </subcellularLocation>
</comment>
<dbReference type="Pfam" id="PF00528">
    <property type="entry name" value="BPD_transp_1"/>
    <property type="match status" value="1"/>
</dbReference>
<evidence type="ECO:0000256" key="6">
    <source>
        <dbReference type="ARBA" id="ARBA00023136"/>
    </source>
</evidence>
<dbReference type="Proteomes" id="UP000321261">
    <property type="component" value="Unassembled WGS sequence"/>
</dbReference>
<dbReference type="CDD" id="cd06261">
    <property type="entry name" value="TM_PBP2"/>
    <property type="match status" value="1"/>
</dbReference>
<evidence type="ECO:0000256" key="4">
    <source>
        <dbReference type="ARBA" id="ARBA00022692"/>
    </source>
</evidence>
<dbReference type="OrthoDB" id="9812701at2"/>
<organism evidence="9 10">
    <name type="scientific">Pseudonocardia hierapolitana</name>
    <dbReference type="NCBI Taxonomy" id="1128676"/>
    <lineage>
        <taxon>Bacteria</taxon>
        <taxon>Bacillati</taxon>
        <taxon>Actinomycetota</taxon>
        <taxon>Actinomycetes</taxon>
        <taxon>Pseudonocardiales</taxon>
        <taxon>Pseudonocardiaceae</taxon>
        <taxon>Pseudonocardia</taxon>
    </lineage>
</organism>